<dbReference type="EMBL" id="GG692419">
    <property type="protein sequence ID" value="EER45336.1"/>
    <property type="molecule type" value="Genomic_DNA"/>
</dbReference>
<evidence type="ECO:0000313" key="3">
    <source>
        <dbReference type="Proteomes" id="UP000002624"/>
    </source>
</evidence>
<evidence type="ECO:0000259" key="1">
    <source>
        <dbReference type="PROSITE" id="PS50181"/>
    </source>
</evidence>
<sequence length="425" mass="49427">MPFGAEFMLIYNPYVDSVLREGKAADHCYSNKSMTGRHPRMTDIHPKSLQARPKQRYDDKRGNMQITVSRNRSTLIGMPPELLLEIVGNLGPADKASLALTCKRAYQFSNKSDFQAMDVPQISEIWSRACHEPFPMEYERYRFLQRLQRDSRKYVACAWCLELHPRKRNCSVGCAPRFASERRIKVDETTCEWQIMHNGRSNGIYISNFKNVDEESEEFITHNSDQVSERSDGRYTFTVLVSERAGEKYITIHVDHDKVFDRDDFFGPQLKNSSIRVCDHLKFPENPDLWDMVYCKVMNHPENLSCHKCANVQRHCDKCDAIFDFNVQPLDMLGELSQRYVILHARVFRRINMKLGSRAKIRAIESSMLDEGTGPFAMDVTWNTAQFKFDMRAEFGWRTGDSLEDQKPMFYIPPLKEKGCSFEVT</sequence>
<protein>
    <recommendedName>
        <fullName evidence="1">F-box domain-containing protein</fullName>
    </recommendedName>
</protein>
<dbReference type="VEuPathDB" id="FungiDB:HCDG_00915"/>
<feature type="domain" description="F-box" evidence="1">
    <location>
        <begin position="72"/>
        <end position="129"/>
    </location>
</feature>
<proteinExistence type="predicted"/>
<organism evidence="2 3">
    <name type="scientific">Ajellomyces capsulatus (strain H143)</name>
    <name type="common">Darling's disease fungus</name>
    <name type="synonym">Histoplasma capsulatum</name>
    <dbReference type="NCBI Taxonomy" id="544712"/>
    <lineage>
        <taxon>Eukaryota</taxon>
        <taxon>Fungi</taxon>
        <taxon>Dikarya</taxon>
        <taxon>Ascomycota</taxon>
        <taxon>Pezizomycotina</taxon>
        <taxon>Eurotiomycetes</taxon>
        <taxon>Eurotiomycetidae</taxon>
        <taxon>Onygenales</taxon>
        <taxon>Ajellomycetaceae</taxon>
        <taxon>Histoplasma</taxon>
    </lineage>
</organism>
<dbReference type="AlphaFoldDB" id="C6H2I3"/>
<dbReference type="InterPro" id="IPR001810">
    <property type="entry name" value="F-box_dom"/>
</dbReference>
<dbReference type="HOGENOM" id="CLU_053872_0_0_1"/>
<dbReference type="CDD" id="cd09917">
    <property type="entry name" value="F-box_SF"/>
    <property type="match status" value="1"/>
</dbReference>
<dbReference type="Pfam" id="PF00646">
    <property type="entry name" value="F-box"/>
    <property type="match status" value="1"/>
</dbReference>
<name>C6H2I3_AJECH</name>
<dbReference type="PROSITE" id="PS50181">
    <property type="entry name" value="FBOX"/>
    <property type="match status" value="1"/>
</dbReference>
<dbReference type="Proteomes" id="UP000002624">
    <property type="component" value="Unassembled WGS sequence"/>
</dbReference>
<dbReference type="InterPro" id="IPR036047">
    <property type="entry name" value="F-box-like_dom_sf"/>
</dbReference>
<dbReference type="OrthoDB" id="4180403at2759"/>
<gene>
    <name evidence="2" type="ORF">HCDG_00915</name>
</gene>
<dbReference type="OMA" id="HEPFPME"/>
<dbReference type="SUPFAM" id="SSF81383">
    <property type="entry name" value="F-box domain"/>
    <property type="match status" value="1"/>
</dbReference>
<accession>C6H2I3</accession>
<evidence type="ECO:0000313" key="2">
    <source>
        <dbReference type="EMBL" id="EER45336.1"/>
    </source>
</evidence>
<reference evidence="2" key="1">
    <citation type="submission" date="2009-05" db="EMBL/GenBank/DDBJ databases">
        <title>The Genome Sequence of Ajellomyces capsulatus strain H143.</title>
        <authorList>
            <consortium name="The Broad Institute Genome Sequencing Platform"/>
            <person name="Champion M."/>
            <person name="Cuomo C."/>
            <person name="Ma L.-J."/>
            <person name="Henn M.R."/>
            <person name="Sil A."/>
            <person name="Goldman B."/>
            <person name="Young S.K."/>
            <person name="Kodira C.D."/>
            <person name="Zeng Q."/>
            <person name="Koehrsen M."/>
            <person name="Alvarado L."/>
            <person name="Berlin A."/>
            <person name="Borenstein D."/>
            <person name="Chen Z."/>
            <person name="Engels R."/>
            <person name="Freedman E."/>
            <person name="Gellesch M."/>
            <person name="Goldberg J."/>
            <person name="Griggs A."/>
            <person name="Gujja S."/>
            <person name="Heiman D."/>
            <person name="Hepburn T."/>
            <person name="Howarth C."/>
            <person name="Jen D."/>
            <person name="Larson L."/>
            <person name="Lewis B."/>
            <person name="Mehta T."/>
            <person name="Park D."/>
            <person name="Pearson M."/>
            <person name="Roberts A."/>
            <person name="Saif S."/>
            <person name="Shea T."/>
            <person name="Shenoy N."/>
            <person name="Sisk P."/>
            <person name="Stolte C."/>
            <person name="Sykes S."/>
            <person name="Walk T."/>
            <person name="White J."/>
            <person name="Yandava C."/>
            <person name="Klein B."/>
            <person name="McEwen J.G."/>
            <person name="Puccia R."/>
            <person name="Goldman G.H."/>
            <person name="Felipe M.S."/>
            <person name="Nino-Vega G."/>
            <person name="San-Blas G."/>
            <person name="Taylor J."/>
            <person name="Mendoza L."/>
            <person name="Galagan J."/>
            <person name="Nusbaum C."/>
            <person name="Birren B."/>
        </authorList>
    </citation>
    <scope>NUCLEOTIDE SEQUENCE</scope>
    <source>
        <strain evidence="2">H143</strain>
    </source>
</reference>